<comment type="caution">
    <text evidence="3">The sequence shown here is derived from an EMBL/GenBank/DDBJ whole genome shotgun (WGS) entry which is preliminary data.</text>
</comment>
<feature type="domain" description="Ycf2 N-terminal" evidence="2">
    <location>
        <begin position="107"/>
        <end position="165"/>
    </location>
</feature>
<sequence length="166" mass="19481">MDIKGSCPTRNRNLSMKIQRTEIGRQINEREIMAAIKKPKPCTHERTKTSDVGKRDGNGNTGDGEVTKMSHHDQGRHLKQVLQHRHAHHRPCYNSFSLHFPHQCLWAISNETVAGIEISFKEKDTKYLEFPFVYYMDDPIREDHDWELFDRLSPRKRRNIINLSST</sequence>
<gene>
    <name evidence="3" type="ORF">G4B88_030386</name>
</gene>
<feature type="region of interest" description="Disordered" evidence="1">
    <location>
        <begin position="40"/>
        <end position="63"/>
    </location>
</feature>
<evidence type="ECO:0000256" key="1">
    <source>
        <dbReference type="SAM" id="MobiDB-lite"/>
    </source>
</evidence>
<protein>
    <recommendedName>
        <fullName evidence="2">Ycf2 N-terminal domain-containing protein</fullName>
    </recommendedName>
</protein>
<name>A0A7J6DUS8_CANSA</name>
<dbReference type="InterPro" id="IPR056777">
    <property type="entry name" value="Ycf2_N"/>
</dbReference>
<organism evidence="3 4">
    <name type="scientific">Cannabis sativa</name>
    <name type="common">Hemp</name>
    <name type="synonym">Marijuana</name>
    <dbReference type="NCBI Taxonomy" id="3483"/>
    <lineage>
        <taxon>Eukaryota</taxon>
        <taxon>Viridiplantae</taxon>
        <taxon>Streptophyta</taxon>
        <taxon>Embryophyta</taxon>
        <taxon>Tracheophyta</taxon>
        <taxon>Spermatophyta</taxon>
        <taxon>Magnoliopsida</taxon>
        <taxon>eudicotyledons</taxon>
        <taxon>Gunneridae</taxon>
        <taxon>Pentapetalae</taxon>
        <taxon>rosids</taxon>
        <taxon>fabids</taxon>
        <taxon>Rosales</taxon>
        <taxon>Cannabaceae</taxon>
        <taxon>Cannabis</taxon>
    </lineage>
</organism>
<dbReference type="Pfam" id="PF05695">
    <property type="entry name" value="Ycf2"/>
    <property type="match status" value="1"/>
</dbReference>
<reference evidence="3 4" key="1">
    <citation type="journal article" date="2020" name="bioRxiv">
        <title>Sequence and annotation of 42 cannabis genomes reveals extensive copy number variation in cannabinoid synthesis and pathogen resistance genes.</title>
        <authorList>
            <person name="Mckernan K.J."/>
            <person name="Helbert Y."/>
            <person name="Kane L.T."/>
            <person name="Ebling H."/>
            <person name="Zhang L."/>
            <person name="Liu B."/>
            <person name="Eaton Z."/>
            <person name="Mclaughlin S."/>
            <person name="Kingan S."/>
            <person name="Baybayan P."/>
            <person name="Concepcion G."/>
            <person name="Jordan M."/>
            <person name="Riva A."/>
            <person name="Barbazuk W."/>
            <person name="Harkins T."/>
        </authorList>
    </citation>
    <scope>NUCLEOTIDE SEQUENCE [LARGE SCALE GENOMIC DNA]</scope>
    <source>
        <strain evidence="4">cv. Jamaican Lion 4</strain>
        <tissue evidence="3">Leaf</tissue>
    </source>
</reference>
<dbReference type="EMBL" id="JAATIQ010000617">
    <property type="protein sequence ID" value="KAF4349858.1"/>
    <property type="molecule type" value="Genomic_DNA"/>
</dbReference>
<proteinExistence type="predicted"/>
<keyword evidence="4" id="KW-1185">Reference proteome</keyword>
<feature type="compositionally biased region" description="Basic and acidic residues" evidence="1">
    <location>
        <begin position="42"/>
        <end position="57"/>
    </location>
</feature>
<dbReference type="AlphaFoldDB" id="A0A7J6DUS8"/>
<dbReference type="Proteomes" id="UP000583929">
    <property type="component" value="Unassembled WGS sequence"/>
</dbReference>
<evidence type="ECO:0000313" key="4">
    <source>
        <dbReference type="Proteomes" id="UP000583929"/>
    </source>
</evidence>
<accession>A0A7J6DUS8</accession>
<evidence type="ECO:0000313" key="3">
    <source>
        <dbReference type="EMBL" id="KAF4349858.1"/>
    </source>
</evidence>
<evidence type="ECO:0000259" key="2">
    <source>
        <dbReference type="Pfam" id="PF05695"/>
    </source>
</evidence>